<feature type="compositionally biased region" description="Polar residues" evidence="2">
    <location>
        <begin position="741"/>
        <end position="751"/>
    </location>
</feature>
<keyword evidence="1" id="KW-0175">Coiled coil</keyword>
<evidence type="ECO:0000256" key="2">
    <source>
        <dbReference type="SAM" id="MobiDB-lite"/>
    </source>
</evidence>
<dbReference type="AlphaFoldDB" id="A0A9P6T1P1"/>
<proteinExistence type="predicted"/>
<dbReference type="Gene3D" id="3.40.50.300">
    <property type="entry name" value="P-loop containing nucleotide triphosphate hydrolases"/>
    <property type="match status" value="1"/>
</dbReference>
<feature type="coiled-coil region" evidence="1">
    <location>
        <begin position="418"/>
        <end position="459"/>
    </location>
</feature>
<keyword evidence="4" id="KW-1185">Reference proteome</keyword>
<evidence type="ECO:0000256" key="1">
    <source>
        <dbReference type="SAM" id="Coils"/>
    </source>
</evidence>
<dbReference type="EMBL" id="JAAAID010000341">
    <property type="protein sequence ID" value="KAG0018702.1"/>
    <property type="molecule type" value="Genomic_DNA"/>
</dbReference>
<dbReference type="Proteomes" id="UP000703661">
    <property type="component" value="Unassembled WGS sequence"/>
</dbReference>
<protein>
    <recommendedName>
        <fullName evidence="5">G domain-containing protein</fullName>
    </recommendedName>
</protein>
<feature type="compositionally biased region" description="Basic and acidic residues" evidence="2">
    <location>
        <begin position="585"/>
        <end position="607"/>
    </location>
</feature>
<name>A0A9P6T1P1_9FUNG</name>
<feature type="compositionally biased region" description="Basic and acidic residues" evidence="2">
    <location>
        <begin position="762"/>
        <end position="771"/>
    </location>
</feature>
<sequence length="1079" mass="122110">MSNRIRGPINIILLGETQSGKSTFAEALKLYADSNYKIQEGLIGNGTFSQTTDVREDTIHTNLPIFGVYNESSKLIAHEKFMVDSGRDDYEDFLNQRRGLKRSQVGSGAQTYDFTIIDTPGLNDTYKEDEGHVAKIFSKLQGSRAINLVVVLVANGPFTPSFVSAIKGYIGLFPELDDVLAFVHTKVDYRFLHPEYVQFSKRHEMKKQTLNDLMGRSTFPHFVIDCDLEMTKPVRSCITLNTIRKILELAYRNVPVSILPSRMINKTPKMTEVDKIVASRSRSILATTEDTLKFKDEDEGNLLNTIYSYETAIAELDTEMRNNQDLLCSYNTDELELLYEERFTDELQIFSVSDVKEFRFPEQGRQEYKIAKLVQWGRFFAPMAVNGGEGTQHWSCVYTKKNTNWSGYYHVKIYVERRNRYILDINRLSEKLMEQQKELESLRQKMDTHKRQFREERLKIQPLIDSHNRQIQLIRFTSATAIKFDIFYKFLVAKAYVGPESVCSKTAEKIYMDLILDQERNKPLPDEPPVNLLSLSQDEVLAAGHDRQHDPPPSLQDLRENTEVPIETPLTSVQTQSSSHSAGTNDKEHDSTAGAGLDEKKFEEPEKNGLSIANTGIDSEAKGNDPPTATVECEDDEPLYTMDFNADSKAHENDSSAANVSLGCEAKKDDSSVTSVNTDNETKGNDSSITNEPFPITNTEVDSKAQENVPSTIYSKVDSTEKDDSPVTNSKAEYTADDPFSATNINTGIKTQESDDSIEDVSADREAKENDLSVINAKTEYTSKENDSPATNDNLESDASNGVSVEFVDTDYYVDKRVGEHYPNYISSTQAQSTKNAPYGPRHNYINHGANLTGNGLEKSQATRDRNHFALCNFPAPVNNISQYPLPGSASVADTIQRPPFASYAQPRSFLKSNKTEDEIVAQRMLSQVSREGGKEKGFNIVAFVIKKDEVARKEEHTIMLWESFKSLFEGVERNFVIIITHFDDSLPDQWIRENKRMLQQIYGDKVPFIACDFKFLLVDPSMQHKDREEALKVFEAELKRYSKSPLEPGLIGSKSDFWKYSKPEPIPDNLPDEDDVEE</sequence>
<feature type="compositionally biased region" description="Polar residues" evidence="2">
    <location>
        <begin position="788"/>
        <end position="802"/>
    </location>
</feature>
<gene>
    <name evidence="3" type="ORF">BGZ80_006854</name>
</gene>
<feature type="region of interest" description="Disordered" evidence="2">
    <location>
        <begin position="666"/>
        <end position="802"/>
    </location>
</feature>
<evidence type="ECO:0000313" key="3">
    <source>
        <dbReference type="EMBL" id="KAG0018702.1"/>
    </source>
</evidence>
<feature type="compositionally biased region" description="Polar residues" evidence="2">
    <location>
        <begin position="569"/>
        <end position="584"/>
    </location>
</feature>
<organism evidence="3 4">
    <name type="scientific">Entomortierella chlamydospora</name>
    <dbReference type="NCBI Taxonomy" id="101097"/>
    <lineage>
        <taxon>Eukaryota</taxon>
        <taxon>Fungi</taxon>
        <taxon>Fungi incertae sedis</taxon>
        <taxon>Mucoromycota</taxon>
        <taxon>Mortierellomycotina</taxon>
        <taxon>Mortierellomycetes</taxon>
        <taxon>Mortierellales</taxon>
        <taxon>Mortierellaceae</taxon>
        <taxon>Entomortierella</taxon>
    </lineage>
</organism>
<feature type="region of interest" description="Disordered" evidence="2">
    <location>
        <begin position="568"/>
        <end position="638"/>
    </location>
</feature>
<feature type="region of interest" description="Disordered" evidence="2">
    <location>
        <begin position="1046"/>
        <end position="1079"/>
    </location>
</feature>
<dbReference type="SUPFAM" id="SSF52540">
    <property type="entry name" value="P-loop containing nucleoside triphosphate hydrolases"/>
    <property type="match status" value="1"/>
</dbReference>
<accession>A0A9P6T1P1</accession>
<evidence type="ECO:0008006" key="5">
    <source>
        <dbReference type="Google" id="ProtNLM"/>
    </source>
</evidence>
<comment type="caution">
    <text evidence="3">The sequence shown here is derived from an EMBL/GenBank/DDBJ whole genome shotgun (WGS) entry which is preliminary data.</text>
</comment>
<feature type="compositionally biased region" description="Polar residues" evidence="2">
    <location>
        <begin position="672"/>
        <end position="714"/>
    </location>
</feature>
<reference evidence="3" key="1">
    <citation type="journal article" date="2020" name="Fungal Divers.">
        <title>Resolving the Mortierellaceae phylogeny through synthesis of multi-gene phylogenetics and phylogenomics.</title>
        <authorList>
            <person name="Vandepol N."/>
            <person name="Liber J."/>
            <person name="Desiro A."/>
            <person name="Na H."/>
            <person name="Kennedy M."/>
            <person name="Barry K."/>
            <person name="Grigoriev I.V."/>
            <person name="Miller A.N."/>
            <person name="O'Donnell K."/>
            <person name="Stajich J.E."/>
            <person name="Bonito G."/>
        </authorList>
    </citation>
    <scope>NUCLEOTIDE SEQUENCE</scope>
    <source>
        <strain evidence="3">NRRL 2769</strain>
    </source>
</reference>
<evidence type="ECO:0000313" key="4">
    <source>
        <dbReference type="Proteomes" id="UP000703661"/>
    </source>
</evidence>
<dbReference type="InterPro" id="IPR027417">
    <property type="entry name" value="P-loop_NTPase"/>
</dbReference>